<evidence type="ECO:0000256" key="1">
    <source>
        <dbReference type="SAM" id="Phobius"/>
    </source>
</evidence>
<reference evidence="2 3" key="1">
    <citation type="submission" date="2019-05" db="EMBL/GenBank/DDBJ databases">
        <title>Another draft genome of Portunus trituberculatus and its Hox gene families provides insights of decapod evolution.</title>
        <authorList>
            <person name="Jeong J.-H."/>
            <person name="Song I."/>
            <person name="Kim S."/>
            <person name="Choi T."/>
            <person name="Kim D."/>
            <person name="Ryu S."/>
            <person name="Kim W."/>
        </authorList>
    </citation>
    <scope>NUCLEOTIDE SEQUENCE [LARGE SCALE GENOMIC DNA]</scope>
    <source>
        <tissue evidence="2">Muscle</tissue>
    </source>
</reference>
<proteinExistence type="predicted"/>
<protein>
    <submittedName>
        <fullName evidence="2">Uncharacterized protein</fullName>
    </submittedName>
</protein>
<evidence type="ECO:0000313" key="2">
    <source>
        <dbReference type="EMBL" id="MPC18690.1"/>
    </source>
</evidence>
<keyword evidence="3" id="KW-1185">Reference proteome</keyword>
<dbReference type="Proteomes" id="UP000324222">
    <property type="component" value="Unassembled WGS sequence"/>
</dbReference>
<keyword evidence="1" id="KW-1133">Transmembrane helix</keyword>
<feature type="transmembrane region" description="Helical" evidence="1">
    <location>
        <begin position="143"/>
        <end position="167"/>
    </location>
</feature>
<keyword evidence="1" id="KW-0812">Transmembrane</keyword>
<gene>
    <name evidence="2" type="ORF">E2C01_011586</name>
</gene>
<dbReference type="AlphaFoldDB" id="A0A5B7DBS1"/>
<sequence>MSCVVVVPQLQGFPRVNMRDTPKPRGATPLLAPPHGLHLSATGGAPCLACKGLESTSLSRQARAVPRRRLRHIVGLPVTGRCGLLASLRLLVWPPRGSSRCLTDPPLCVFLFLCAAPYLSSLDLALPLRPTRPRYSPVWRHGGFVMCVVFGAALPPVVASGCVLLPLRPRNSGQELAGR</sequence>
<accession>A0A5B7DBS1</accession>
<keyword evidence="1" id="KW-0472">Membrane</keyword>
<feature type="transmembrane region" description="Helical" evidence="1">
    <location>
        <begin position="104"/>
        <end position="122"/>
    </location>
</feature>
<comment type="caution">
    <text evidence="2">The sequence shown here is derived from an EMBL/GenBank/DDBJ whole genome shotgun (WGS) entry which is preliminary data.</text>
</comment>
<name>A0A5B7DBS1_PORTR</name>
<evidence type="ECO:0000313" key="3">
    <source>
        <dbReference type="Proteomes" id="UP000324222"/>
    </source>
</evidence>
<organism evidence="2 3">
    <name type="scientific">Portunus trituberculatus</name>
    <name type="common">Swimming crab</name>
    <name type="synonym">Neptunus trituberculatus</name>
    <dbReference type="NCBI Taxonomy" id="210409"/>
    <lineage>
        <taxon>Eukaryota</taxon>
        <taxon>Metazoa</taxon>
        <taxon>Ecdysozoa</taxon>
        <taxon>Arthropoda</taxon>
        <taxon>Crustacea</taxon>
        <taxon>Multicrustacea</taxon>
        <taxon>Malacostraca</taxon>
        <taxon>Eumalacostraca</taxon>
        <taxon>Eucarida</taxon>
        <taxon>Decapoda</taxon>
        <taxon>Pleocyemata</taxon>
        <taxon>Brachyura</taxon>
        <taxon>Eubrachyura</taxon>
        <taxon>Portunoidea</taxon>
        <taxon>Portunidae</taxon>
        <taxon>Portuninae</taxon>
        <taxon>Portunus</taxon>
    </lineage>
</organism>
<dbReference type="EMBL" id="VSRR010000703">
    <property type="protein sequence ID" value="MPC18690.1"/>
    <property type="molecule type" value="Genomic_DNA"/>
</dbReference>